<organism evidence="4">
    <name type="scientific">Laccaria bicolor (strain S238N-H82 / ATCC MYA-4686)</name>
    <name type="common">Bicoloured deceiver</name>
    <name type="synonym">Laccaria laccata var. bicolor</name>
    <dbReference type="NCBI Taxonomy" id="486041"/>
    <lineage>
        <taxon>Eukaryota</taxon>
        <taxon>Fungi</taxon>
        <taxon>Dikarya</taxon>
        <taxon>Basidiomycota</taxon>
        <taxon>Agaricomycotina</taxon>
        <taxon>Agaricomycetes</taxon>
        <taxon>Agaricomycetidae</taxon>
        <taxon>Agaricales</taxon>
        <taxon>Agaricineae</taxon>
        <taxon>Hydnangiaceae</taxon>
        <taxon>Laccaria</taxon>
    </lineage>
</organism>
<dbReference type="Gene3D" id="3.30.160.20">
    <property type="match status" value="1"/>
</dbReference>
<dbReference type="Proteomes" id="UP000001194">
    <property type="component" value="Unassembled WGS sequence"/>
</dbReference>
<dbReference type="HOGENOM" id="CLU_1372411_0_0_1"/>
<dbReference type="AlphaFoldDB" id="B0CNV1"/>
<keyword evidence="1" id="KW-0694">RNA-binding</keyword>
<gene>
    <name evidence="3" type="ORF">LACBIDRAFT_321126</name>
</gene>
<accession>B0CNV1</accession>
<evidence type="ECO:0000313" key="4">
    <source>
        <dbReference type="Proteomes" id="UP000001194"/>
    </source>
</evidence>
<dbReference type="SUPFAM" id="SSF54768">
    <property type="entry name" value="dsRNA-binding domain-like"/>
    <property type="match status" value="1"/>
</dbReference>
<dbReference type="EMBL" id="DS547091">
    <property type="protein sequence ID" value="EDR16007.1"/>
    <property type="molecule type" value="Genomic_DNA"/>
</dbReference>
<keyword evidence="4" id="KW-1185">Reference proteome</keyword>
<dbReference type="RefSeq" id="XP_001874215.1">
    <property type="nucleotide sequence ID" value="XM_001874180.1"/>
</dbReference>
<reference evidence="3 4" key="1">
    <citation type="journal article" date="2008" name="Nature">
        <title>The genome of Laccaria bicolor provides insights into mycorrhizal symbiosis.</title>
        <authorList>
            <person name="Martin F."/>
            <person name="Aerts A."/>
            <person name="Ahren D."/>
            <person name="Brun A."/>
            <person name="Danchin E.G.J."/>
            <person name="Duchaussoy F."/>
            <person name="Gibon J."/>
            <person name="Kohler A."/>
            <person name="Lindquist E."/>
            <person name="Pereda V."/>
            <person name="Salamov A."/>
            <person name="Shapiro H.J."/>
            <person name="Wuyts J."/>
            <person name="Blaudez D."/>
            <person name="Buee M."/>
            <person name="Brokstein P."/>
            <person name="Canbaeck B."/>
            <person name="Cohen D."/>
            <person name="Courty P.E."/>
            <person name="Coutinho P.M."/>
            <person name="Delaruelle C."/>
            <person name="Detter J.C."/>
            <person name="Deveau A."/>
            <person name="DiFazio S."/>
            <person name="Duplessis S."/>
            <person name="Fraissinet-Tachet L."/>
            <person name="Lucic E."/>
            <person name="Frey-Klett P."/>
            <person name="Fourrey C."/>
            <person name="Feussner I."/>
            <person name="Gay G."/>
            <person name="Grimwood J."/>
            <person name="Hoegger P.J."/>
            <person name="Jain P."/>
            <person name="Kilaru S."/>
            <person name="Labbe J."/>
            <person name="Lin Y.C."/>
            <person name="Legue V."/>
            <person name="Le Tacon F."/>
            <person name="Marmeisse R."/>
            <person name="Melayah D."/>
            <person name="Montanini B."/>
            <person name="Muratet M."/>
            <person name="Nehls U."/>
            <person name="Niculita-Hirzel H."/>
            <person name="Oudot-Le Secq M.P."/>
            <person name="Peter M."/>
            <person name="Quesneville H."/>
            <person name="Rajashekar B."/>
            <person name="Reich M."/>
            <person name="Rouhier N."/>
            <person name="Schmutz J."/>
            <person name="Yin T."/>
            <person name="Chalot M."/>
            <person name="Henrissat B."/>
            <person name="Kuees U."/>
            <person name="Lucas S."/>
            <person name="Van de Peer Y."/>
            <person name="Podila G.K."/>
            <person name="Polle A."/>
            <person name="Pukkila P.J."/>
            <person name="Richardson P.M."/>
            <person name="Rouze P."/>
            <person name="Sanders I.R."/>
            <person name="Stajich J.E."/>
            <person name="Tunlid A."/>
            <person name="Tuskan G."/>
            <person name="Grigoriev I.V."/>
        </authorList>
    </citation>
    <scope>NUCLEOTIDE SEQUENCE [LARGE SCALE GENOMIC DNA]</scope>
    <source>
        <strain evidence="4">S238N-H82 / ATCC MYA-4686</strain>
    </source>
</reference>
<name>B0CNV1_LACBS</name>
<dbReference type="InterPro" id="IPR014720">
    <property type="entry name" value="dsRBD_dom"/>
</dbReference>
<evidence type="ECO:0000256" key="1">
    <source>
        <dbReference type="PROSITE-ProRule" id="PRU00266"/>
    </source>
</evidence>
<dbReference type="KEGG" id="lbc:LACBIDRAFT_321126"/>
<evidence type="ECO:0000313" key="3">
    <source>
        <dbReference type="EMBL" id="EDR16007.1"/>
    </source>
</evidence>
<dbReference type="Pfam" id="PF00035">
    <property type="entry name" value="dsrm"/>
    <property type="match status" value="1"/>
</dbReference>
<dbReference type="GeneID" id="6069894"/>
<dbReference type="CDD" id="cd00048">
    <property type="entry name" value="DSRM_SF"/>
    <property type="match status" value="1"/>
</dbReference>
<dbReference type="InParanoid" id="B0CNV1"/>
<feature type="domain" description="DRBM" evidence="2">
    <location>
        <begin position="3"/>
        <end position="73"/>
    </location>
</feature>
<proteinExistence type="predicted"/>
<dbReference type="GO" id="GO:0003723">
    <property type="term" value="F:RNA binding"/>
    <property type="evidence" value="ECO:0007669"/>
    <property type="project" value="UniProtKB-UniRule"/>
</dbReference>
<evidence type="ECO:0000259" key="2">
    <source>
        <dbReference type="PROSITE" id="PS50137"/>
    </source>
</evidence>
<sequence>MAAHVHLFNNTYQRHFRGAVPRYEYQESGPQHEPYWQCSIYDSQDVLIGVGGGKNKKLAKDAAADSAIRFLYKTYYEGLSGDGEAHQRSEDVVHGSDSTHEDNAGGMATAVYNTSVPAEDPDTNKPLLDTAEASSDIRAEDEQPEEDLLKLPIKTHRPSSSAIAQLAQLKPAQYTGSGSGVLKNLNTLSFTASLGTSER</sequence>
<dbReference type="PROSITE" id="PS50137">
    <property type="entry name" value="DS_RBD"/>
    <property type="match status" value="1"/>
</dbReference>
<protein>
    <submittedName>
        <fullName evidence="3">Predicted protein</fullName>
    </submittedName>
</protein>